<feature type="region of interest" description="Disordered" evidence="1">
    <location>
        <begin position="168"/>
        <end position="189"/>
    </location>
</feature>
<feature type="compositionally biased region" description="Acidic residues" evidence="1">
    <location>
        <begin position="592"/>
        <end position="605"/>
    </location>
</feature>
<feature type="compositionally biased region" description="Polar residues" evidence="1">
    <location>
        <begin position="168"/>
        <end position="184"/>
    </location>
</feature>
<name>A0A9P6TY18_9FUNG</name>
<feature type="compositionally biased region" description="Low complexity" evidence="1">
    <location>
        <begin position="87"/>
        <end position="105"/>
    </location>
</feature>
<feature type="compositionally biased region" description="Basic and acidic residues" evidence="1">
    <location>
        <begin position="137"/>
        <end position="153"/>
    </location>
</feature>
<evidence type="ECO:0000313" key="2">
    <source>
        <dbReference type="EMBL" id="KAG0251523.1"/>
    </source>
</evidence>
<feature type="compositionally biased region" description="Polar residues" evidence="1">
    <location>
        <begin position="398"/>
        <end position="419"/>
    </location>
</feature>
<gene>
    <name evidence="2" type="ORF">BG011_007544</name>
</gene>
<dbReference type="EMBL" id="JAAAJA010000587">
    <property type="protein sequence ID" value="KAG0251523.1"/>
    <property type="molecule type" value="Genomic_DNA"/>
</dbReference>
<feature type="region of interest" description="Disordered" evidence="1">
    <location>
        <begin position="355"/>
        <end position="435"/>
    </location>
</feature>
<keyword evidence="3" id="KW-1185">Reference proteome</keyword>
<accession>A0A9P6TY18</accession>
<dbReference type="OrthoDB" id="2449632at2759"/>
<protein>
    <submittedName>
        <fullName evidence="2">Uncharacterized protein</fullName>
    </submittedName>
</protein>
<dbReference type="AlphaFoldDB" id="A0A9P6TY18"/>
<proteinExistence type="predicted"/>
<feature type="compositionally biased region" description="Basic and acidic residues" evidence="1">
    <location>
        <begin position="378"/>
        <end position="388"/>
    </location>
</feature>
<feature type="region of interest" description="Disordered" evidence="1">
    <location>
        <begin position="558"/>
        <end position="605"/>
    </location>
</feature>
<evidence type="ECO:0000313" key="3">
    <source>
        <dbReference type="Proteomes" id="UP000726737"/>
    </source>
</evidence>
<feature type="region of interest" description="Disordered" evidence="1">
    <location>
        <begin position="62"/>
        <end position="105"/>
    </location>
</feature>
<sequence length="653" mass="70300">MATSLSPTLNTSQAAEALLNRARRLSSHAYERSRQPMAFAEGEDHRILSSTPLHHHHHVSFNSFLSDSSRRRSSNIPLRRRSGNNGTTDSLSSTASLSTTTTTTTTTTVSIENTDAATCKVMTFVNATSIDFPPDNEQDHPLSDPASDFHGEDDTSVLSGVTDSTFLDPQHTHSQLYGASDTQPTPLPTARPRALAFEDIGEAQTDISSADQRRKHRSEIEGSSLVHDILVALRQNSELDSPVINQDGSSSEAPAYAPMMGAKMMEHAELPTITASDALDENDTKEVQEINLFSSSQLLKTITPTVPVELIAETADVDTTLLSVLSSPKHAVISDDNTSTALSRSMETTFEIGMVAESPNPPSSSSSTASSQSAGQTEQDKKEAKESKGSLLHRISVRKNSLTESTSTHDFPDSSNTKFLSAGSNHSKSSKRSSRLLGKLVPKFLQTSFTPGIPSTTNSSASLPPAHTSKSGSMASQNAFNKTGGLISADTTSSIAFQSTTSLSTRGSQESLVLETTFEQDEQGFMNTTAPQHLECLRADTRSPSLLGRRLSCSSYASSHNSLSSKPSGTSMSCVDPAESEAKRNAALRGEIDEDEATEAEDDDQEISFTNQLNNSFNEPLPSPYIIDDDCDDAFFLNSHAFLRDNPIHVQLD</sequence>
<reference evidence="2" key="1">
    <citation type="journal article" date="2020" name="Fungal Divers.">
        <title>Resolving the Mortierellaceae phylogeny through synthesis of multi-gene phylogenetics and phylogenomics.</title>
        <authorList>
            <person name="Vandepol N."/>
            <person name="Liber J."/>
            <person name="Desiro A."/>
            <person name="Na H."/>
            <person name="Kennedy M."/>
            <person name="Barry K."/>
            <person name="Grigoriev I.V."/>
            <person name="Miller A.N."/>
            <person name="O'Donnell K."/>
            <person name="Stajich J.E."/>
            <person name="Bonito G."/>
        </authorList>
    </citation>
    <scope>NUCLEOTIDE SEQUENCE</scope>
    <source>
        <strain evidence="2">KOD948</strain>
    </source>
</reference>
<dbReference type="Proteomes" id="UP000726737">
    <property type="component" value="Unassembled WGS sequence"/>
</dbReference>
<feature type="compositionally biased region" description="Low complexity" evidence="1">
    <location>
        <begin position="363"/>
        <end position="374"/>
    </location>
</feature>
<organism evidence="2 3">
    <name type="scientific">Mortierella polycephala</name>
    <dbReference type="NCBI Taxonomy" id="41804"/>
    <lineage>
        <taxon>Eukaryota</taxon>
        <taxon>Fungi</taxon>
        <taxon>Fungi incertae sedis</taxon>
        <taxon>Mucoromycota</taxon>
        <taxon>Mortierellomycotina</taxon>
        <taxon>Mortierellomycetes</taxon>
        <taxon>Mortierellales</taxon>
        <taxon>Mortierellaceae</taxon>
        <taxon>Mortierella</taxon>
    </lineage>
</organism>
<evidence type="ECO:0000256" key="1">
    <source>
        <dbReference type="SAM" id="MobiDB-lite"/>
    </source>
</evidence>
<feature type="region of interest" description="Disordered" evidence="1">
    <location>
        <begin position="450"/>
        <end position="475"/>
    </location>
</feature>
<feature type="region of interest" description="Disordered" evidence="1">
    <location>
        <begin position="130"/>
        <end position="154"/>
    </location>
</feature>
<comment type="caution">
    <text evidence="2">The sequence shown here is derived from an EMBL/GenBank/DDBJ whole genome shotgun (WGS) entry which is preliminary data.</text>
</comment>